<reference evidence="4 5" key="1">
    <citation type="journal article" date="2016" name="Nat. Commun.">
        <title>Thousands of microbial genomes shed light on interconnected biogeochemical processes in an aquifer system.</title>
        <authorList>
            <person name="Anantharaman K."/>
            <person name="Brown C.T."/>
            <person name="Hug L.A."/>
            <person name="Sharon I."/>
            <person name="Castelle C.J."/>
            <person name="Probst A.J."/>
            <person name="Thomas B.C."/>
            <person name="Singh A."/>
            <person name="Wilkins M.J."/>
            <person name="Karaoz U."/>
            <person name="Brodie E.L."/>
            <person name="Williams K.H."/>
            <person name="Hubbard S.S."/>
            <person name="Banfield J.F."/>
        </authorList>
    </citation>
    <scope>NUCLEOTIDE SEQUENCE [LARGE SCALE GENOMIC DNA]</scope>
</reference>
<dbReference type="InterPro" id="IPR051162">
    <property type="entry name" value="T4SS_component"/>
</dbReference>
<protein>
    <recommendedName>
        <fullName evidence="6">Type IV secretion system coupling protein TraD DNA-binding domain-containing protein</fullName>
    </recommendedName>
</protein>
<dbReference type="Pfam" id="PF12696">
    <property type="entry name" value="TraG-D_C"/>
    <property type="match status" value="1"/>
</dbReference>
<evidence type="ECO:0000259" key="3">
    <source>
        <dbReference type="Pfam" id="PF26449"/>
    </source>
</evidence>
<name>A0A1F7X6T7_9BACT</name>
<dbReference type="PANTHER" id="PTHR30121:SF11">
    <property type="entry name" value="AAA+ ATPASE DOMAIN-CONTAINING PROTEIN"/>
    <property type="match status" value="1"/>
</dbReference>
<dbReference type="InterPro" id="IPR002789">
    <property type="entry name" value="HerA_central"/>
</dbReference>
<dbReference type="EMBL" id="MGFR01000001">
    <property type="protein sequence ID" value="OGM10068.1"/>
    <property type="molecule type" value="Genomic_DNA"/>
</dbReference>
<dbReference type="Pfam" id="PF01935">
    <property type="entry name" value="DUF87"/>
    <property type="match status" value="1"/>
</dbReference>
<proteinExistence type="predicted"/>
<accession>A0A1F7X6T7</accession>
<dbReference type="InterPro" id="IPR032689">
    <property type="entry name" value="TraG-D_C"/>
</dbReference>
<organism evidence="4 5">
    <name type="scientific">Candidatus Woesebacteria bacterium RBG_13_46_13</name>
    <dbReference type="NCBI Taxonomy" id="1802479"/>
    <lineage>
        <taxon>Bacteria</taxon>
        <taxon>Candidatus Woeseibacteriota</taxon>
    </lineage>
</organism>
<dbReference type="InterPro" id="IPR027417">
    <property type="entry name" value="P-loop_NTPase"/>
</dbReference>
<dbReference type="InterPro" id="IPR058441">
    <property type="entry name" value="DUF8128"/>
</dbReference>
<evidence type="ECO:0000313" key="4">
    <source>
        <dbReference type="EMBL" id="OGM10068.1"/>
    </source>
</evidence>
<dbReference type="CDD" id="cd01127">
    <property type="entry name" value="TrwB_TraG_TraD_VirD4"/>
    <property type="match status" value="2"/>
</dbReference>
<sequence>MTNLTTLLLRLPRNIEVTPEAAQTFLSALTQINGVSFFQRITGTSSQPLSLEIALINQQIQFLITCDTELVPFVTTQIQSNYPLVITEKVQDPIAQRQLFVTNLTLRNGSYYPLATYANFTDIDPLASILSVLSKSNPDDVAIVQVALESTSSSWQSAGASFAEKGRKNEDGTYAPRQDQNVIKEKISYPGFKVSIRVAANTNETRKEMVSAFGVFSRADGNSFKAKGSPLFNKSALYQNLFSRKVTDNQILNIVELATIWHLPSDKIKTPTIAWGQAVLSEPPENLPVALDANEEEKKHINFFAKTLYKNHETIFGIKDIDRRRHIWTIGKTGTGKSTLIANMAIDDLKKGRGLAVIDPHGDLCEIILDYIPKSRIADVVYFNPADKDYPIVINPLEVTNKEEAELVVSGIVSIFNKIFGFSWGPRLEYILRNSLMTLAEMPDSTLKDVPLLLTDRGFRTRAVETINDTVLKDYWTYEFNKMTEKLQQEAIAPILNKVGQFVTSPLIRSVIGSPKSTIQLDDVMNGGKILLANLSQGRLGEDNAALLGAMLITKLQLAAMHRVDMPEEQRRDFYLYVDEFQNFATGSFIKIMSEARKYRLNIMLANQYMAQIPEEVQKAILGNAGTIVSFAVGASDGEILYKEFAEVFSQNDLVNLSNYQVAIKMTIDGLTTRPYLAHTLPLPISINQNREKVIRISRERWSKKLAGNL</sequence>
<dbReference type="Gene3D" id="3.40.50.300">
    <property type="entry name" value="P-loop containing nucleotide triphosphate hydrolases"/>
    <property type="match status" value="2"/>
</dbReference>
<evidence type="ECO:0008006" key="6">
    <source>
        <dbReference type="Google" id="ProtNLM"/>
    </source>
</evidence>
<gene>
    <name evidence="4" type="ORF">A2Y68_01295</name>
</gene>
<comment type="caution">
    <text evidence="4">The sequence shown here is derived from an EMBL/GenBank/DDBJ whole genome shotgun (WGS) entry which is preliminary data.</text>
</comment>
<dbReference type="SUPFAM" id="SSF52540">
    <property type="entry name" value="P-loop containing nucleoside triphosphate hydrolases"/>
    <property type="match status" value="1"/>
</dbReference>
<evidence type="ECO:0000259" key="1">
    <source>
        <dbReference type="Pfam" id="PF01935"/>
    </source>
</evidence>
<evidence type="ECO:0000259" key="2">
    <source>
        <dbReference type="Pfam" id="PF12696"/>
    </source>
</evidence>
<feature type="domain" description="DUF8128" evidence="3">
    <location>
        <begin position="12"/>
        <end position="275"/>
    </location>
</feature>
<dbReference type="Proteomes" id="UP000176778">
    <property type="component" value="Unassembled WGS sequence"/>
</dbReference>
<feature type="domain" description="TraD/TraG TraM recognition site" evidence="2">
    <location>
        <begin position="574"/>
        <end position="653"/>
    </location>
</feature>
<dbReference type="PANTHER" id="PTHR30121">
    <property type="entry name" value="UNCHARACTERIZED PROTEIN YJGR-RELATED"/>
    <property type="match status" value="1"/>
</dbReference>
<dbReference type="STRING" id="1802479.A2Y68_01295"/>
<dbReference type="AlphaFoldDB" id="A0A1F7X6T7"/>
<evidence type="ECO:0000313" key="5">
    <source>
        <dbReference type="Proteomes" id="UP000176778"/>
    </source>
</evidence>
<dbReference type="Pfam" id="PF26449">
    <property type="entry name" value="DUF8128"/>
    <property type="match status" value="1"/>
</dbReference>
<feature type="domain" description="Helicase HerA central" evidence="1">
    <location>
        <begin position="324"/>
        <end position="408"/>
    </location>
</feature>